<sequence length="205" mass="20953">MGEQGMAWGWPVAIAFVVAYLIGSIPFGFLITRLAGAGDIRTIGSGNIGATNVLRTGRKSLALLTLLADLLKGAVPVWVAFGLLGPEAGLAAGAATVLGHCFPVWLSFKGGKGVATAAGVILALTPLVLVPILAVFIIVVWLTRYVSLGSMLAAALAPIVALLLGHEGPALLFLGLALLIVAKHGPNLGRLIGGTESKVSFSSRR</sequence>
<comment type="catalytic activity">
    <reaction evidence="10">
        <text>an acyl phosphate + sn-glycerol 3-phosphate = a 1-acyl-sn-glycero-3-phosphate + phosphate</text>
        <dbReference type="Rhea" id="RHEA:34075"/>
        <dbReference type="ChEBI" id="CHEBI:43474"/>
        <dbReference type="ChEBI" id="CHEBI:57597"/>
        <dbReference type="ChEBI" id="CHEBI:57970"/>
        <dbReference type="ChEBI" id="CHEBI:59918"/>
        <dbReference type="EC" id="2.3.1.275"/>
    </reaction>
</comment>
<feature type="transmembrane region" description="Helical" evidence="10">
    <location>
        <begin position="120"/>
        <end position="143"/>
    </location>
</feature>
<keyword evidence="12" id="KW-1185">Reference proteome</keyword>
<dbReference type="HAMAP" id="MF_01043">
    <property type="entry name" value="PlsY"/>
    <property type="match status" value="1"/>
</dbReference>
<dbReference type="RefSeq" id="WP_207761891.1">
    <property type="nucleotide sequence ID" value="NZ_FYEH01000001.1"/>
</dbReference>
<evidence type="ECO:0000256" key="5">
    <source>
        <dbReference type="ARBA" id="ARBA00022989"/>
    </source>
</evidence>
<evidence type="ECO:0000256" key="7">
    <source>
        <dbReference type="ARBA" id="ARBA00023136"/>
    </source>
</evidence>
<dbReference type="PANTHER" id="PTHR30309:SF0">
    <property type="entry name" value="GLYCEROL-3-PHOSPHATE ACYLTRANSFERASE-RELATED"/>
    <property type="match status" value="1"/>
</dbReference>
<dbReference type="EC" id="2.3.1.275" evidence="10"/>
<keyword evidence="8 10" id="KW-0594">Phospholipid biosynthesis</keyword>
<dbReference type="GO" id="GO:0005886">
    <property type="term" value="C:plasma membrane"/>
    <property type="evidence" value="ECO:0007669"/>
    <property type="project" value="UniProtKB-SubCell"/>
</dbReference>
<evidence type="ECO:0000256" key="8">
    <source>
        <dbReference type="ARBA" id="ARBA00023209"/>
    </source>
</evidence>
<comment type="subcellular location">
    <subcellularLocation>
        <location evidence="10">Cell membrane</location>
        <topology evidence="10">Multi-pass membrane protein</topology>
    </subcellularLocation>
</comment>
<evidence type="ECO:0000256" key="4">
    <source>
        <dbReference type="ARBA" id="ARBA00022692"/>
    </source>
</evidence>
<evidence type="ECO:0000313" key="12">
    <source>
        <dbReference type="Proteomes" id="UP000197065"/>
    </source>
</evidence>
<evidence type="ECO:0000256" key="3">
    <source>
        <dbReference type="ARBA" id="ARBA00022679"/>
    </source>
</evidence>
<organism evidence="11 12">
    <name type="scientific">Arboricoccus pini</name>
    <dbReference type="NCBI Taxonomy" id="1963835"/>
    <lineage>
        <taxon>Bacteria</taxon>
        <taxon>Pseudomonadati</taxon>
        <taxon>Pseudomonadota</taxon>
        <taxon>Alphaproteobacteria</taxon>
        <taxon>Geminicoccales</taxon>
        <taxon>Geminicoccaceae</taxon>
        <taxon>Arboricoccus</taxon>
    </lineage>
</organism>
<evidence type="ECO:0000313" key="11">
    <source>
        <dbReference type="EMBL" id="SNB55344.1"/>
    </source>
</evidence>
<comment type="pathway">
    <text evidence="10">Lipid metabolism; phospholipid metabolism.</text>
</comment>
<dbReference type="UniPathway" id="UPA00085"/>
<dbReference type="EMBL" id="FYEH01000001">
    <property type="protein sequence ID" value="SNB55344.1"/>
    <property type="molecule type" value="Genomic_DNA"/>
</dbReference>
<evidence type="ECO:0000256" key="9">
    <source>
        <dbReference type="ARBA" id="ARBA00023264"/>
    </source>
</evidence>
<keyword evidence="9 10" id="KW-1208">Phospholipid metabolism</keyword>
<dbReference type="SMART" id="SM01207">
    <property type="entry name" value="G3P_acyltransf"/>
    <property type="match status" value="1"/>
</dbReference>
<feature type="transmembrane region" description="Helical" evidence="10">
    <location>
        <begin position="12"/>
        <end position="31"/>
    </location>
</feature>
<keyword evidence="1 10" id="KW-1003">Cell membrane</keyword>
<feature type="transmembrane region" description="Helical" evidence="10">
    <location>
        <begin position="155"/>
        <end position="181"/>
    </location>
</feature>
<keyword evidence="4 10" id="KW-0812">Transmembrane</keyword>
<protein>
    <recommendedName>
        <fullName evidence="10">Glycerol-3-phosphate acyltransferase</fullName>
    </recommendedName>
    <alternativeName>
        <fullName evidence="10">Acyl-PO4 G3P acyltransferase</fullName>
    </alternativeName>
    <alternativeName>
        <fullName evidence="10">Acyl-phosphate--glycerol-3-phosphate acyltransferase</fullName>
    </alternativeName>
    <alternativeName>
        <fullName evidence="10">G3P acyltransferase</fullName>
        <shortName evidence="10">GPAT</shortName>
        <ecNumber evidence="10">2.3.1.275</ecNumber>
    </alternativeName>
    <alternativeName>
        <fullName evidence="10">Lysophosphatidic acid synthase</fullName>
        <shortName evidence="10">LPA synthase</shortName>
    </alternativeName>
</protein>
<keyword evidence="3 10" id="KW-0808">Transferase</keyword>
<evidence type="ECO:0000256" key="1">
    <source>
        <dbReference type="ARBA" id="ARBA00022475"/>
    </source>
</evidence>
<keyword evidence="7 10" id="KW-0472">Membrane</keyword>
<keyword evidence="2 10" id="KW-0444">Lipid biosynthesis</keyword>
<reference evidence="11 12" key="1">
    <citation type="submission" date="2017-06" db="EMBL/GenBank/DDBJ databases">
        <authorList>
            <person name="Kim H.J."/>
            <person name="Triplett B.A."/>
        </authorList>
    </citation>
    <scope>NUCLEOTIDE SEQUENCE [LARGE SCALE GENOMIC DNA]</scope>
    <source>
        <strain evidence="11 12">B29T1</strain>
    </source>
</reference>
<dbReference type="Proteomes" id="UP000197065">
    <property type="component" value="Unassembled WGS sequence"/>
</dbReference>
<evidence type="ECO:0000256" key="2">
    <source>
        <dbReference type="ARBA" id="ARBA00022516"/>
    </source>
</evidence>
<accession>A0A212Q7U1</accession>
<dbReference type="GO" id="GO:0008654">
    <property type="term" value="P:phospholipid biosynthetic process"/>
    <property type="evidence" value="ECO:0007669"/>
    <property type="project" value="UniProtKB-UniRule"/>
</dbReference>
<dbReference type="AlphaFoldDB" id="A0A212Q7U1"/>
<feature type="transmembrane region" description="Helical" evidence="10">
    <location>
        <begin position="90"/>
        <end position="108"/>
    </location>
</feature>
<dbReference type="GO" id="GO:0043772">
    <property type="term" value="F:acyl-phosphate glycerol-3-phosphate acyltransferase activity"/>
    <property type="evidence" value="ECO:0007669"/>
    <property type="project" value="UniProtKB-UniRule"/>
</dbReference>
<dbReference type="Pfam" id="PF02660">
    <property type="entry name" value="G3P_acyltransf"/>
    <property type="match status" value="1"/>
</dbReference>
<dbReference type="PANTHER" id="PTHR30309">
    <property type="entry name" value="INNER MEMBRANE PROTEIN YGIH"/>
    <property type="match status" value="1"/>
</dbReference>
<comment type="subunit">
    <text evidence="10">Probably interacts with PlsX.</text>
</comment>
<comment type="similarity">
    <text evidence="10">Belongs to the PlsY family.</text>
</comment>
<name>A0A212Q7U1_9PROT</name>
<keyword evidence="5 10" id="KW-1133">Transmembrane helix</keyword>
<feature type="transmembrane region" description="Helical" evidence="10">
    <location>
        <begin position="61"/>
        <end position="84"/>
    </location>
</feature>
<gene>
    <name evidence="10" type="primary">plsY</name>
    <name evidence="11" type="ORF">SAMN07250955_101475</name>
</gene>
<evidence type="ECO:0000256" key="10">
    <source>
        <dbReference type="HAMAP-Rule" id="MF_01043"/>
    </source>
</evidence>
<dbReference type="NCBIfam" id="TIGR00023">
    <property type="entry name" value="glycerol-3-phosphate 1-O-acyltransferase PlsY"/>
    <property type="match status" value="1"/>
</dbReference>
<keyword evidence="11" id="KW-0012">Acyltransferase</keyword>
<comment type="function">
    <text evidence="10">Catalyzes the transfer of an acyl group from acyl-phosphate (acyl-PO(4)) to glycerol-3-phosphate (G3P) to form lysophosphatidic acid (LPA). This enzyme utilizes acyl-phosphate as fatty acyl donor, but not acyl-CoA or acyl-ACP.</text>
</comment>
<keyword evidence="6 10" id="KW-0443">Lipid metabolism</keyword>
<dbReference type="InterPro" id="IPR003811">
    <property type="entry name" value="G3P_acylTferase_PlsY"/>
</dbReference>
<evidence type="ECO:0000256" key="6">
    <source>
        <dbReference type="ARBA" id="ARBA00023098"/>
    </source>
</evidence>
<proteinExistence type="inferred from homology"/>